<dbReference type="Proteomes" id="UP001146120">
    <property type="component" value="Unassembled WGS sequence"/>
</dbReference>
<organism evidence="1 2">
    <name type="scientific">Lagenidium giganteum</name>
    <dbReference type="NCBI Taxonomy" id="4803"/>
    <lineage>
        <taxon>Eukaryota</taxon>
        <taxon>Sar</taxon>
        <taxon>Stramenopiles</taxon>
        <taxon>Oomycota</taxon>
        <taxon>Peronosporomycetes</taxon>
        <taxon>Pythiales</taxon>
        <taxon>Pythiaceae</taxon>
    </lineage>
</organism>
<sequence length="10" mass="1060">MSSASTMSMK</sequence>
<reference evidence="1" key="1">
    <citation type="submission" date="2022-11" db="EMBL/GenBank/DDBJ databases">
        <authorList>
            <person name="Morgan W.R."/>
            <person name="Tartar A."/>
        </authorList>
    </citation>
    <scope>NUCLEOTIDE SEQUENCE</scope>
    <source>
        <strain evidence="1">ARSEF 373</strain>
    </source>
</reference>
<reference evidence="1" key="2">
    <citation type="journal article" date="2023" name="Microbiol Resour">
        <title>Decontamination and Annotation of the Draft Genome Sequence of the Oomycete Lagenidium giganteum ARSEF 373.</title>
        <authorList>
            <person name="Morgan W.R."/>
            <person name="Tartar A."/>
        </authorList>
    </citation>
    <scope>NUCLEOTIDE SEQUENCE</scope>
    <source>
        <strain evidence="1">ARSEF 373</strain>
    </source>
</reference>
<comment type="caution">
    <text evidence="1">The sequence shown here is derived from an EMBL/GenBank/DDBJ whole genome shotgun (WGS) entry which is preliminary data.</text>
</comment>
<evidence type="ECO:0000313" key="2">
    <source>
        <dbReference type="Proteomes" id="UP001146120"/>
    </source>
</evidence>
<keyword evidence="2" id="KW-1185">Reference proteome</keyword>
<protein>
    <submittedName>
        <fullName evidence="1">Uncharacterized protein</fullName>
    </submittedName>
</protein>
<dbReference type="EMBL" id="DAKRPA010000101">
    <property type="protein sequence ID" value="DAZ98639.1"/>
    <property type="molecule type" value="Genomic_DNA"/>
</dbReference>
<proteinExistence type="predicted"/>
<gene>
    <name evidence="1" type="ORF">N0F65_000834</name>
</gene>
<name>A0AAV2Z1N2_9STRA</name>
<evidence type="ECO:0000313" key="1">
    <source>
        <dbReference type="EMBL" id="DAZ98639.1"/>
    </source>
</evidence>
<accession>A0AAV2Z1N2</accession>